<dbReference type="PANTHER" id="PTHR30055">
    <property type="entry name" value="HTH-TYPE TRANSCRIPTIONAL REGULATOR RUTR"/>
    <property type="match status" value="1"/>
</dbReference>
<evidence type="ECO:0000256" key="1">
    <source>
        <dbReference type="ARBA" id="ARBA00023015"/>
    </source>
</evidence>
<evidence type="ECO:0000256" key="4">
    <source>
        <dbReference type="PROSITE-ProRule" id="PRU00335"/>
    </source>
</evidence>
<dbReference type="EMBL" id="OY726397">
    <property type="protein sequence ID" value="CAJ1510750.1"/>
    <property type="molecule type" value="Genomic_DNA"/>
</dbReference>
<feature type="DNA-binding region" description="H-T-H motif" evidence="4">
    <location>
        <begin position="40"/>
        <end position="59"/>
    </location>
</feature>
<feature type="region of interest" description="Disordered" evidence="5">
    <location>
        <begin position="210"/>
        <end position="246"/>
    </location>
</feature>
<keyword evidence="1" id="KW-0805">Transcription regulation</keyword>
<dbReference type="InterPro" id="IPR050109">
    <property type="entry name" value="HTH-type_TetR-like_transc_reg"/>
</dbReference>
<dbReference type="PRINTS" id="PR00455">
    <property type="entry name" value="HTHTETR"/>
</dbReference>
<sequence length="246" mass="26453">MASISPMLGRPAGSNGEETRRRIIEATMRCVAEVGYSRATIREIARMAEMTSGSLYHYFPNKAELVKETVAEYAEMTVPRLAEVAGREGHALAKLLAVLDECDAVMNEFPYVAAFDRAIRAESSLRVDVINSDAVTMTTTLHTLAEDIIKQAKREGTLSPGTDVASATNAIYTVIRGLTEHAAVAPAADFHATIRALKLLIQGQLVSGAVPRKATDKASPTKKAMSRKPVAKKSTAKKPAATRRTG</sequence>
<proteinExistence type="predicted"/>
<dbReference type="Proteomes" id="UP001190465">
    <property type="component" value="Chromosome"/>
</dbReference>
<evidence type="ECO:0000256" key="2">
    <source>
        <dbReference type="ARBA" id="ARBA00023125"/>
    </source>
</evidence>
<dbReference type="Gene3D" id="1.10.357.10">
    <property type="entry name" value="Tetracycline Repressor, domain 2"/>
    <property type="match status" value="1"/>
</dbReference>
<dbReference type="InterPro" id="IPR001647">
    <property type="entry name" value="HTH_TetR"/>
</dbReference>
<organism evidence="7 8">
    <name type="scientific">[Mycobacterium] burgundiense</name>
    <dbReference type="NCBI Taxonomy" id="3064286"/>
    <lineage>
        <taxon>Bacteria</taxon>
        <taxon>Bacillati</taxon>
        <taxon>Actinomycetota</taxon>
        <taxon>Actinomycetes</taxon>
        <taxon>Mycobacteriales</taxon>
        <taxon>Mycobacteriaceae</taxon>
        <taxon>Mycolicibacterium</taxon>
    </lineage>
</organism>
<feature type="compositionally biased region" description="Basic residues" evidence="5">
    <location>
        <begin position="224"/>
        <end position="236"/>
    </location>
</feature>
<evidence type="ECO:0000259" key="6">
    <source>
        <dbReference type="PROSITE" id="PS50977"/>
    </source>
</evidence>
<feature type="compositionally biased region" description="Low complexity" evidence="5">
    <location>
        <begin position="237"/>
        <end position="246"/>
    </location>
</feature>
<keyword evidence="3" id="KW-0804">Transcription</keyword>
<gene>
    <name evidence="7" type="ORF">MU0053_004767</name>
</gene>
<evidence type="ECO:0000313" key="7">
    <source>
        <dbReference type="EMBL" id="CAJ1510750.1"/>
    </source>
</evidence>
<evidence type="ECO:0000313" key="8">
    <source>
        <dbReference type="Proteomes" id="UP001190465"/>
    </source>
</evidence>
<dbReference type="Pfam" id="PF00440">
    <property type="entry name" value="TetR_N"/>
    <property type="match status" value="1"/>
</dbReference>
<dbReference type="SUPFAM" id="SSF48498">
    <property type="entry name" value="Tetracyclin repressor-like, C-terminal domain"/>
    <property type="match status" value="1"/>
</dbReference>
<dbReference type="PROSITE" id="PS50977">
    <property type="entry name" value="HTH_TETR_2"/>
    <property type="match status" value="1"/>
</dbReference>
<dbReference type="PANTHER" id="PTHR30055:SF234">
    <property type="entry name" value="HTH-TYPE TRANSCRIPTIONAL REGULATOR BETI"/>
    <property type="match status" value="1"/>
</dbReference>
<reference evidence="7 8" key="1">
    <citation type="submission" date="2023-08" db="EMBL/GenBank/DDBJ databases">
        <authorList>
            <person name="Folkvardsen B D."/>
            <person name="Norman A."/>
        </authorList>
    </citation>
    <scope>NUCLEOTIDE SEQUENCE [LARGE SCALE GENOMIC DNA]</scope>
    <source>
        <strain evidence="7 8">Mu0053</strain>
    </source>
</reference>
<feature type="domain" description="HTH tetR-type" evidence="6">
    <location>
        <begin position="17"/>
        <end position="77"/>
    </location>
</feature>
<protein>
    <submittedName>
        <fullName evidence="7">TetR/AcrR family transcriptional regulator</fullName>
    </submittedName>
</protein>
<name>A0ABN9NUB4_9MYCO</name>
<keyword evidence="2 4" id="KW-0238">DNA-binding</keyword>
<dbReference type="RefSeq" id="WP_308480035.1">
    <property type="nucleotide sequence ID" value="NZ_OY726397.1"/>
</dbReference>
<evidence type="ECO:0000256" key="3">
    <source>
        <dbReference type="ARBA" id="ARBA00023163"/>
    </source>
</evidence>
<dbReference type="SUPFAM" id="SSF46689">
    <property type="entry name" value="Homeodomain-like"/>
    <property type="match status" value="1"/>
</dbReference>
<accession>A0ABN9NUB4</accession>
<evidence type="ECO:0000256" key="5">
    <source>
        <dbReference type="SAM" id="MobiDB-lite"/>
    </source>
</evidence>
<dbReference type="InterPro" id="IPR036271">
    <property type="entry name" value="Tet_transcr_reg_TetR-rel_C_sf"/>
</dbReference>
<keyword evidence="8" id="KW-1185">Reference proteome</keyword>
<dbReference type="InterPro" id="IPR009057">
    <property type="entry name" value="Homeodomain-like_sf"/>
</dbReference>